<dbReference type="PROSITE" id="PS50297">
    <property type="entry name" value="ANK_REP_REGION"/>
    <property type="match status" value="2"/>
</dbReference>
<feature type="non-terminal residue" evidence="4">
    <location>
        <position position="107"/>
    </location>
</feature>
<dbReference type="EMBL" id="MCFH01000033">
    <property type="protein sequence ID" value="ORX46875.1"/>
    <property type="molecule type" value="Genomic_DNA"/>
</dbReference>
<dbReference type="PANTHER" id="PTHR24180">
    <property type="entry name" value="CYCLIN-DEPENDENT KINASE INHIBITOR 2C-RELATED"/>
    <property type="match status" value="1"/>
</dbReference>
<accession>A0A1Y1V5A6</accession>
<proteinExistence type="predicted"/>
<dbReference type="SMART" id="SM00248">
    <property type="entry name" value="ANK"/>
    <property type="match status" value="3"/>
</dbReference>
<organism evidence="4 5">
    <name type="scientific">Piromyces finnis</name>
    <dbReference type="NCBI Taxonomy" id="1754191"/>
    <lineage>
        <taxon>Eukaryota</taxon>
        <taxon>Fungi</taxon>
        <taxon>Fungi incertae sedis</taxon>
        <taxon>Chytridiomycota</taxon>
        <taxon>Chytridiomycota incertae sedis</taxon>
        <taxon>Neocallimastigomycetes</taxon>
        <taxon>Neocallimastigales</taxon>
        <taxon>Neocallimastigaceae</taxon>
        <taxon>Piromyces</taxon>
    </lineage>
</organism>
<dbReference type="Pfam" id="PF13606">
    <property type="entry name" value="Ank_3"/>
    <property type="match status" value="1"/>
</dbReference>
<dbReference type="SUPFAM" id="SSF48403">
    <property type="entry name" value="Ankyrin repeat"/>
    <property type="match status" value="1"/>
</dbReference>
<dbReference type="InterPro" id="IPR036770">
    <property type="entry name" value="Ankyrin_rpt-contain_sf"/>
</dbReference>
<feature type="repeat" description="ANK" evidence="3">
    <location>
        <begin position="8"/>
        <end position="40"/>
    </location>
</feature>
<keyword evidence="1" id="KW-0677">Repeat</keyword>
<evidence type="ECO:0000313" key="4">
    <source>
        <dbReference type="EMBL" id="ORX46875.1"/>
    </source>
</evidence>
<dbReference type="PROSITE" id="PS50088">
    <property type="entry name" value="ANK_REPEAT"/>
    <property type="match status" value="2"/>
</dbReference>
<dbReference type="Pfam" id="PF12796">
    <property type="entry name" value="Ank_2"/>
    <property type="match status" value="1"/>
</dbReference>
<feature type="repeat" description="ANK" evidence="3">
    <location>
        <begin position="80"/>
        <end position="107"/>
    </location>
</feature>
<reference evidence="4 5" key="2">
    <citation type="submission" date="2016-08" db="EMBL/GenBank/DDBJ databases">
        <title>Pervasive Adenine N6-methylation of Active Genes in Fungi.</title>
        <authorList>
            <consortium name="DOE Joint Genome Institute"/>
            <person name="Mondo S.J."/>
            <person name="Dannebaum R.O."/>
            <person name="Kuo R.C."/>
            <person name="Labutti K."/>
            <person name="Haridas S."/>
            <person name="Kuo A."/>
            <person name="Salamov A."/>
            <person name="Ahrendt S.R."/>
            <person name="Lipzen A."/>
            <person name="Sullivan W."/>
            <person name="Andreopoulos W.B."/>
            <person name="Clum A."/>
            <person name="Lindquist E."/>
            <person name="Daum C."/>
            <person name="Ramamoorthy G.K."/>
            <person name="Gryganskyi A."/>
            <person name="Culley D."/>
            <person name="Magnuson J.K."/>
            <person name="James T.Y."/>
            <person name="O'Malley M.A."/>
            <person name="Stajich J.E."/>
            <person name="Spatafora J.W."/>
            <person name="Visel A."/>
            <person name="Grigoriev I.V."/>
        </authorList>
    </citation>
    <scope>NUCLEOTIDE SEQUENCE [LARGE SCALE GENOMIC DNA]</scope>
    <source>
        <strain evidence="5">finn</strain>
    </source>
</reference>
<evidence type="ECO:0000256" key="3">
    <source>
        <dbReference type="PROSITE-ProRule" id="PRU00023"/>
    </source>
</evidence>
<dbReference type="PANTHER" id="PTHR24180:SF45">
    <property type="entry name" value="POLY [ADP-RIBOSE] POLYMERASE TANKYRASE"/>
    <property type="match status" value="1"/>
</dbReference>
<dbReference type="InterPro" id="IPR002110">
    <property type="entry name" value="Ankyrin_rpt"/>
</dbReference>
<keyword evidence="2 3" id="KW-0040">ANK repeat</keyword>
<reference evidence="4 5" key="1">
    <citation type="submission" date="2016-08" db="EMBL/GenBank/DDBJ databases">
        <title>Genomes of anaerobic fungi encode conserved fungal cellulosomes for biomass hydrolysis.</title>
        <authorList>
            <consortium name="DOE Joint Genome Institute"/>
            <person name="Haitjema C.H."/>
            <person name="Gilmore S.P."/>
            <person name="Henske J.K."/>
            <person name="Solomon K.V."/>
            <person name="De Groot R."/>
            <person name="Kuo A."/>
            <person name="Mondo S.J."/>
            <person name="Salamov A.A."/>
            <person name="Labutti K."/>
            <person name="Zhao Z."/>
            <person name="Chiniquy J."/>
            <person name="Barry K."/>
            <person name="Brewer H.M."/>
            <person name="Purvine S.O."/>
            <person name="Wright A.T."/>
            <person name="Boxma B."/>
            <person name="Van Alen T."/>
            <person name="Hackstein J.H."/>
            <person name="Baker S.E."/>
            <person name="Grigoriev I.V."/>
            <person name="O'Malley M.A."/>
        </authorList>
    </citation>
    <scope>NUCLEOTIDE SEQUENCE [LARGE SCALE GENOMIC DNA]</scope>
    <source>
        <strain evidence="5">finn</strain>
    </source>
</reference>
<dbReference type="InterPro" id="IPR051637">
    <property type="entry name" value="Ank_repeat_dom-contain_49"/>
</dbReference>
<evidence type="ECO:0000256" key="1">
    <source>
        <dbReference type="ARBA" id="ARBA00022737"/>
    </source>
</evidence>
<dbReference type="AlphaFoldDB" id="A0A1Y1V5A6"/>
<dbReference type="STRING" id="1754191.A0A1Y1V5A6"/>
<evidence type="ECO:0000256" key="2">
    <source>
        <dbReference type="ARBA" id="ARBA00023043"/>
    </source>
</evidence>
<keyword evidence="5" id="KW-1185">Reference proteome</keyword>
<gene>
    <name evidence="4" type="ORF">BCR36DRAFT_250219</name>
</gene>
<name>A0A1Y1V5A6_9FUNG</name>
<dbReference type="Gene3D" id="1.25.40.20">
    <property type="entry name" value="Ankyrin repeat-containing domain"/>
    <property type="match status" value="1"/>
</dbReference>
<dbReference type="OrthoDB" id="194358at2759"/>
<dbReference type="PRINTS" id="PR01415">
    <property type="entry name" value="ANKYRIN"/>
</dbReference>
<protein>
    <submittedName>
        <fullName evidence="4">Ankyrin</fullName>
    </submittedName>
</protein>
<comment type="caution">
    <text evidence="4">The sequence shown here is derived from an EMBL/GenBank/DDBJ whole genome shotgun (WGS) entry which is preliminary data.</text>
</comment>
<evidence type="ECO:0000313" key="5">
    <source>
        <dbReference type="Proteomes" id="UP000193719"/>
    </source>
</evidence>
<dbReference type="Proteomes" id="UP000193719">
    <property type="component" value="Unassembled WGS sequence"/>
</dbReference>
<sequence>EVTEKDKNKNTPLHIASKYGNNEMVHLLIEKDEELVNIQNNEKWTPLHFACDQGHNHKGVIEYLIEKYESMININLRSNEGKTVLHISCQNKNKDIVNLLLENGADI</sequence>
<feature type="non-terminal residue" evidence="4">
    <location>
        <position position="1"/>
    </location>
</feature>